<gene>
    <name evidence="2" type="ORF">GRH90_23825</name>
</gene>
<keyword evidence="3" id="KW-1185">Reference proteome</keyword>
<organism evidence="2 3">
    <name type="scientific">Acerihabitans arboris</name>
    <dbReference type="NCBI Taxonomy" id="2691583"/>
    <lineage>
        <taxon>Bacteria</taxon>
        <taxon>Pseudomonadati</taxon>
        <taxon>Pseudomonadota</taxon>
        <taxon>Gammaproteobacteria</taxon>
        <taxon>Enterobacterales</taxon>
        <taxon>Pectobacteriaceae</taxon>
        <taxon>Acerihabitans</taxon>
    </lineage>
</organism>
<dbReference type="NCBIfam" id="NF045780">
    <property type="entry name" value="TrlF_fam_ATP"/>
    <property type="match status" value="1"/>
</dbReference>
<evidence type="ECO:0000256" key="1">
    <source>
        <dbReference type="SAM" id="Coils"/>
    </source>
</evidence>
<dbReference type="AlphaFoldDB" id="A0A845SRP3"/>
<dbReference type="EMBL" id="WUBS01000021">
    <property type="protein sequence ID" value="NDL65767.1"/>
    <property type="molecule type" value="Genomic_DNA"/>
</dbReference>
<dbReference type="InterPro" id="IPR054787">
    <property type="entry name" value="TrlF_ATPase"/>
</dbReference>
<keyword evidence="1" id="KW-0175">Coiled coil</keyword>
<feature type="coiled-coil region" evidence="1">
    <location>
        <begin position="650"/>
        <end position="694"/>
    </location>
</feature>
<dbReference type="Gene3D" id="3.40.50.300">
    <property type="entry name" value="P-loop containing nucleotide triphosphate hydrolases"/>
    <property type="match status" value="2"/>
</dbReference>
<evidence type="ECO:0000313" key="3">
    <source>
        <dbReference type="Proteomes" id="UP000461443"/>
    </source>
</evidence>
<dbReference type="GO" id="GO:0016887">
    <property type="term" value="F:ATP hydrolysis activity"/>
    <property type="evidence" value="ECO:0007669"/>
    <property type="project" value="InterPro"/>
</dbReference>
<dbReference type="SUPFAM" id="SSF89550">
    <property type="entry name" value="PHP domain-like"/>
    <property type="match status" value="1"/>
</dbReference>
<dbReference type="GO" id="GO:0005524">
    <property type="term" value="F:ATP binding"/>
    <property type="evidence" value="ECO:0007669"/>
    <property type="project" value="InterPro"/>
</dbReference>
<sequence>MNKNELLSSKYPLGSEWRRWDLHVHTPESKLGDSFSGITWDAYVTALETTAQGMGISVIGITDYMTIDGYERLYRERNDPEKPRLQSVDFILPNIEFRAQPATKDGKALNIHLLIDPSDPDHIQKIKRALANLKIEYTSPVGDGQQSYGCIRNDLIAFARAQGFAGDDEAAYKYGVLQFKPSYEIIIKWFRNDGWLMKNCLVGVANGKDGISGLPADGFASTRDQLLLHSDFIFSGSSTDREYYLGKKAGTTPEKIRVMYRSLKPCLHGSDAHTLEKLFMPDLERNCWIKADPTFEGLRQVIWEPDCRVYIGKSRPGLTDQSRLISEIHIQPDSGWFSQSSVRLNPGLVAIIGEKGAGKTAIADLIAFAAGVPPDPKSQSSFIIKGKRLLTGMKVGLTWGSGTKTDATLTDSPHQVSRPLVRYLSQDFVERLCSIDHDGNELQVAIEEVVFSHLDHVHREGYSSFEELRSARESASQQRQDEYRGDIAALNREIDRLHAALAQKPEKIANREQLLKQIEEMRVQLPSIIATVDEKFLKQLDEEQRILRGIEGEITGLGRKKRRLDDFLQSYQDLIERTRRTVTELISASQLAEECTQEELERLHPRWDPTIAATLAEKAMSTQSEIEAKTGSEATWQRDGKTAWDIGKRLEEMKASLQQDESNKKRLFELQQKIASSEADASRIQKEIETLDSRTRQLLNSKETERDSSYMKYYQALAQDEAGLHELYAPMQRQLERLSPEMKFELSAGYSVDTRAWLEKASRFFDLRKAGAQVLKDEIEAFAIEHLSPAWSSGDLIKIKNEMEALSKLIDPAVFMSHFAAPSLKLIDLLDWMYSTDHVRTTYKIRYGGTDLEHLSPGTRGIALLVLYLLMDGDDSRPLLIDQPEGNLDNSSVYLQLVPYIRKAKEQRQIIIVTHNPNLVVSTDAEQIIIALPQRTSSQPYPQITYESGSLEHNLTDGDMFGIRQAVCTLLEGGHLAFKEREGRYSIS</sequence>
<dbReference type="InterPro" id="IPR027417">
    <property type="entry name" value="P-loop_NTPase"/>
</dbReference>
<dbReference type="Gene3D" id="3.20.20.140">
    <property type="entry name" value="Metal-dependent hydrolases"/>
    <property type="match status" value="1"/>
</dbReference>
<name>A0A845SRP3_9GAMM</name>
<proteinExistence type="predicted"/>
<protein>
    <submittedName>
        <fullName evidence="2">AAA family ATPase</fullName>
    </submittedName>
</protein>
<dbReference type="GO" id="GO:0000731">
    <property type="term" value="P:DNA synthesis involved in DNA repair"/>
    <property type="evidence" value="ECO:0007669"/>
    <property type="project" value="TreeGrafter"/>
</dbReference>
<dbReference type="GO" id="GO:0006302">
    <property type="term" value="P:double-strand break repair"/>
    <property type="evidence" value="ECO:0007669"/>
    <property type="project" value="TreeGrafter"/>
</dbReference>
<dbReference type="Proteomes" id="UP000461443">
    <property type="component" value="Unassembled WGS sequence"/>
</dbReference>
<reference evidence="2 3" key="2">
    <citation type="submission" date="2020-02" db="EMBL/GenBank/DDBJ databases">
        <title>The new genus of Enterobacteriales.</title>
        <authorList>
            <person name="Kim I.S."/>
        </authorList>
    </citation>
    <scope>NUCLEOTIDE SEQUENCE [LARGE SCALE GENOMIC DNA]</scope>
    <source>
        <strain evidence="2 3">SAP-6</strain>
    </source>
</reference>
<dbReference type="InterPro" id="IPR016195">
    <property type="entry name" value="Pol/histidinol_Pase-like"/>
</dbReference>
<dbReference type="PANTHER" id="PTHR32182:SF19">
    <property type="entry name" value="HOMOLOGY WITH RECF PROTEIN"/>
    <property type="match status" value="1"/>
</dbReference>
<reference evidence="2 3" key="1">
    <citation type="submission" date="2019-12" db="EMBL/GenBank/DDBJ databases">
        <authorList>
            <person name="Lee S.D."/>
        </authorList>
    </citation>
    <scope>NUCLEOTIDE SEQUENCE [LARGE SCALE GENOMIC DNA]</scope>
    <source>
        <strain evidence="2 3">SAP-6</strain>
    </source>
</reference>
<dbReference type="RefSeq" id="WP_162368473.1">
    <property type="nucleotide sequence ID" value="NZ_WUBS01000021.1"/>
</dbReference>
<dbReference type="PANTHER" id="PTHR32182">
    <property type="entry name" value="DNA REPLICATION AND REPAIR PROTEIN RECF"/>
    <property type="match status" value="1"/>
</dbReference>
<dbReference type="SUPFAM" id="SSF52540">
    <property type="entry name" value="P-loop containing nucleoside triphosphate hydrolases"/>
    <property type="match status" value="1"/>
</dbReference>
<evidence type="ECO:0000313" key="2">
    <source>
        <dbReference type="EMBL" id="NDL65767.1"/>
    </source>
</evidence>
<comment type="caution">
    <text evidence="2">The sequence shown here is derived from an EMBL/GenBank/DDBJ whole genome shotgun (WGS) entry which is preliminary data.</text>
</comment>
<accession>A0A845SRP3</accession>